<dbReference type="CDD" id="cd00121">
    <property type="entry name" value="MATH"/>
    <property type="match status" value="2"/>
</dbReference>
<dbReference type="Gene3D" id="2.60.210.10">
    <property type="entry name" value="Apoptosis, Tumor Necrosis Factor Receptor Associated Protein 2, Chain A"/>
    <property type="match status" value="2"/>
</dbReference>
<dbReference type="PANTHER" id="PTHR46162:SF47">
    <property type="entry name" value="TRAF-LIKE FAMILY PROTEIN-RELATED"/>
    <property type="match status" value="1"/>
</dbReference>
<dbReference type="PROSITE" id="PS50144">
    <property type="entry name" value="MATH"/>
    <property type="match status" value="2"/>
</dbReference>
<sequence>VGSAVSTIVKNWREHPPSYSLKINNFFLLQQLTEFSDDKFQSLFFSSGGYKWRLIVYPKGNKNDKGLGFISMYVEIDSKSFTPPTEALADHSKSFTPPTEVFAELRFFVYNKKKKKYFTVQDLEVKRFSADNTVWGVQQVLPCDIFKNPENGYIFCEGTLTVQENPNSFNHPRAGYLFYPGPCKFGVDVIVAPPLPTNNEILSFDESFGKHKFSWAFKNFPELKKIERSDIFSMGGRKWVLKLYPKGVPKSKCSGEYLSIFLELAASNALKIDEKIFVCGKLRILSGPILRRAFRDIEFAFNWWFSGENRSWGWPEILLLSQSKDYLDETDAMNIEVEFYIFSATSQTDGLL</sequence>
<dbReference type="PANTHER" id="PTHR46162">
    <property type="entry name" value="TRAF-LIKE FAMILY PROTEIN"/>
    <property type="match status" value="1"/>
</dbReference>
<organism evidence="2 3">
    <name type="scientific">Brassica cretica</name>
    <name type="common">Mustard</name>
    <dbReference type="NCBI Taxonomy" id="69181"/>
    <lineage>
        <taxon>Eukaryota</taxon>
        <taxon>Viridiplantae</taxon>
        <taxon>Streptophyta</taxon>
        <taxon>Embryophyta</taxon>
        <taxon>Tracheophyta</taxon>
        <taxon>Spermatophyta</taxon>
        <taxon>Magnoliopsida</taxon>
        <taxon>eudicotyledons</taxon>
        <taxon>Gunneridae</taxon>
        <taxon>Pentapetalae</taxon>
        <taxon>rosids</taxon>
        <taxon>malvids</taxon>
        <taxon>Brassicales</taxon>
        <taxon>Brassicaceae</taxon>
        <taxon>Brassiceae</taxon>
        <taxon>Brassica</taxon>
    </lineage>
</organism>
<dbReference type="AlphaFoldDB" id="A0A8S9GTR6"/>
<dbReference type="InterPro" id="IPR008974">
    <property type="entry name" value="TRAF-like"/>
</dbReference>
<dbReference type="InterPro" id="IPR002083">
    <property type="entry name" value="MATH/TRAF_dom"/>
</dbReference>
<feature type="domain" description="MATH" evidence="1">
    <location>
        <begin position="16"/>
        <end position="166"/>
    </location>
</feature>
<dbReference type="Proteomes" id="UP000712281">
    <property type="component" value="Unassembled WGS sequence"/>
</dbReference>
<evidence type="ECO:0000259" key="1">
    <source>
        <dbReference type="PROSITE" id="PS50144"/>
    </source>
</evidence>
<dbReference type="EMBL" id="QGKW02001988">
    <property type="protein sequence ID" value="KAF2550011.1"/>
    <property type="molecule type" value="Genomic_DNA"/>
</dbReference>
<evidence type="ECO:0000313" key="3">
    <source>
        <dbReference type="Proteomes" id="UP000712281"/>
    </source>
</evidence>
<dbReference type="SUPFAM" id="SSF49599">
    <property type="entry name" value="TRAF domain-like"/>
    <property type="match status" value="2"/>
</dbReference>
<feature type="non-terminal residue" evidence="2">
    <location>
        <position position="1"/>
    </location>
</feature>
<protein>
    <recommendedName>
        <fullName evidence="1">MATH domain-containing protein</fullName>
    </recommendedName>
</protein>
<proteinExistence type="predicted"/>
<evidence type="ECO:0000313" key="2">
    <source>
        <dbReference type="EMBL" id="KAF2550011.1"/>
    </source>
</evidence>
<feature type="domain" description="MATH" evidence="1">
    <location>
        <begin position="210"/>
        <end position="339"/>
    </location>
</feature>
<comment type="caution">
    <text evidence="2">The sequence shown here is derived from an EMBL/GenBank/DDBJ whole genome shotgun (WGS) entry which is preliminary data.</text>
</comment>
<reference evidence="2" key="1">
    <citation type="submission" date="2019-12" db="EMBL/GenBank/DDBJ databases">
        <title>Genome sequencing and annotation of Brassica cretica.</title>
        <authorList>
            <person name="Studholme D.J."/>
            <person name="Sarris P.F."/>
        </authorList>
    </citation>
    <scope>NUCLEOTIDE SEQUENCE</scope>
    <source>
        <strain evidence="2">PFS-001/15</strain>
        <tissue evidence="2">Leaf</tissue>
    </source>
</reference>
<dbReference type="Pfam" id="PF22486">
    <property type="entry name" value="MATH_2"/>
    <property type="match status" value="2"/>
</dbReference>
<gene>
    <name evidence="2" type="ORF">F2Q68_00034262</name>
</gene>
<name>A0A8S9GTR6_BRACR</name>
<accession>A0A8S9GTR6</accession>